<evidence type="ECO:0000313" key="3">
    <source>
        <dbReference type="Proteomes" id="UP000314294"/>
    </source>
</evidence>
<accession>A0A4Z2HTR9</accession>
<evidence type="ECO:0000256" key="1">
    <source>
        <dbReference type="SAM" id="MobiDB-lite"/>
    </source>
</evidence>
<comment type="caution">
    <text evidence="2">The sequence shown here is derived from an EMBL/GenBank/DDBJ whole genome shotgun (WGS) entry which is preliminary data.</text>
</comment>
<proteinExistence type="predicted"/>
<feature type="region of interest" description="Disordered" evidence="1">
    <location>
        <begin position="1"/>
        <end position="36"/>
    </location>
</feature>
<sequence length="92" mass="10178">MEVGKLGEGGQGDREEIKNVRRKKSTKREEEKARGRQRVTLTTALIHINGGRKVGAKYRHDKQTPQVATLGCGCKRGGPLAMEMTEEMPTSL</sequence>
<dbReference type="EMBL" id="SRLO01000185">
    <property type="protein sequence ID" value="TNN68715.1"/>
    <property type="molecule type" value="Genomic_DNA"/>
</dbReference>
<evidence type="ECO:0000313" key="2">
    <source>
        <dbReference type="EMBL" id="TNN68715.1"/>
    </source>
</evidence>
<dbReference type="Proteomes" id="UP000314294">
    <property type="component" value="Unassembled WGS sequence"/>
</dbReference>
<dbReference type="AlphaFoldDB" id="A0A4Z2HTR9"/>
<protein>
    <submittedName>
        <fullName evidence="2">Uncharacterized protein</fullName>
    </submittedName>
</protein>
<reference evidence="2 3" key="1">
    <citation type="submission" date="2019-03" db="EMBL/GenBank/DDBJ databases">
        <title>First draft genome of Liparis tanakae, snailfish: a comprehensive survey of snailfish specific genes.</title>
        <authorList>
            <person name="Kim W."/>
            <person name="Song I."/>
            <person name="Jeong J.-H."/>
            <person name="Kim D."/>
            <person name="Kim S."/>
            <person name="Ryu S."/>
            <person name="Song J.Y."/>
            <person name="Lee S.K."/>
        </authorList>
    </citation>
    <scope>NUCLEOTIDE SEQUENCE [LARGE SCALE GENOMIC DNA]</scope>
    <source>
        <tissue evidence="2">Muscle</tissue>
    </source>
</reference>
<gene>
    <name evidence="2" type="ORF">EYF80_021027</name>
</gene>
<keyword evidence="3" id="KW-1185">Reference proteome</keyword>
<name>A0A4Z2HTR9_9TELE</name>
<feature type="compositionally biased region" description="Gly residues" evidence="1">
    <location>
        <begin position="1"/>
        <end position="10"/>
    </location>
</feature>
<organism evidence="2 3">
    <name type="scientific">Liparis tanakae</name>
    <name type="common">Tanaka's snailfish</name>
    <dbReference type="NCBI Taxonomy" id="230148"/>
    <lineage>
        <taxon>Eukaryota</taxon>
        <taxon>Metazoa</taxon>
        <taxon>Chordata</taxon>
        <taxon>Craniata</taxon>
        <taxon>Vertebrata</taxon>
        <taxon>Euteleostomi</taxon>
        <taxon>Actinopterygii</taxon>
        <taxon>Neopterygii</taxon>
        <taxon>Teleostei</taxon>
        <taxon>Neoteleostei</taxon>
        <taxon>Acanthomorphata</taxon>
        <taxon>Eupercaria</taxon>
        <taxon>Perciformes</taxon>
        <taxon>Cottioidei</taxon>
        <taxon>Cottales</taxon>
        <taxon>Liparidae</taxon>
        <taxon>Liparis</taxon>
    </lineage>
</organism>